<evidence type="ECO:0000313" key="3">
    <source>
        <dbReference type="EMBL" id="RJE86416.1"/>
    </source>
</evidence>
<name>A0A418SZR6_9RHOB</name>
<sequence>MRAIILAGLCGMTSLPVAADPFEDFGTAMKYGLPAAAAICAARDDRLEDFAVRGILQAAVVLALKSWTDGTPMARRPSGEGKGFPSGHSAAAAFGAADLAGKCFRDDRFAGAAAYGAAGLTAASRVHAGEHTVEQVMTGALIGFSFGAASFGIGSEGAAFSIGMKF</sequence>
<reference evidence="4" key="1">
    <citation type="submission" date="2018-09" db="EMBL/GenBank/DDBJ databases">
        <title>Acidovorax cavernicola nov. sp. isolated from Gruta de las Maravillas (Aracena, Spain).</title>
        <authorList>
            <person name="Jurado V."/>
            <person name="Gutierrez-Patricio S."/>
            <person name="Gonzalez-Pimentel J.L."/>
            <person name="Miller A.Z."/>
            <person name="Laiz L."/>
            <person name="Saiz-Jimenez C."/>
        </authorList>
    </citation>
    <scope>NUCLEOTIDE SEQUENCE [LARGE SCALE GENOMIC DNA]</scope>
    <source>
        <strain evidence="4">1011MAR3C25</strain>
    </source>
</reference>
<dbReference type="Gene3D" id="1.20.144.10">
    <property type="entry name" value="Phosphatidic acid phosphatase type 2/haloperoxidase"/>
    <property type="match status" value="1"/>
</dbReference>
<organism evidence="3 4">
    <name type="scientific">Paracoccus onubensis</name>
    <dbReference type="NCBI Taxonomy" id="1675788"/>
    <lineage>
        <taxon>Bacteria</taxon>
        <taxon>Pseudomonadati</taxon>
        <taxon>Pseudomonadota</taxon>
        <taxon>Alphaproteobacteria</taxon>
        <taxon>Rhodobacterales</taxon>
        <taxon>Paracoccaceae</taxon>
        <taxon>Paracoccus</taxon>
    </lineage>
</organism>
<keyword evidence="1" id="KW-0732">Signal</keyword>
<dbReference type="SUPFAM" id="SSF48317">
    <property type="entry name" value="Acid phosphatase/Vanadium-dependent haloperoxidase"/>
    <property type="match status" value="1"/>
</dbReference>
<dbReference type="EMBL" id="QZCG01000004">
    <property type="protein sequence ID" value="RJE86416.1"/>
    <property type="molecule type" value="Genomic_DNA"/>
</dbReference>
<comment type="caution">
    <text evidence="3">The sequence shown here is derived from an EMBL/GenBank/DDBJ whole genome shotgun (WGS) entry which is preliminary data.</text>
</comment>
<proteinExistence type="predicted"/>
<evidence type="ECO:0000313" key="4">
    <source>
        <dbReference type="Proteomes" id="UP000284202"/>
    </source>
</evidence>
<feature type="domain" description="Phosphatidic acid phosphatase type 2/haloperoxidase" evidence="2">
    <location>
        <begin position="78"/>
        <end position="151"/>
    </location>
</feature>
<dbReference type="InterPro" id="IPR036938">
    <property type="entry name" value="PAP2/HPO_sf"/>
</dbReference>
<feature type="chain" id="PRO_5019119405" evidence="1">
    <location>
        <begin position="20"/>
        <end position="166"/>
    </location>
</feature>
<accession>A0A418SZR6</accession>
<dbReference type="Pfam" id="PF01569">
    <property type="entry name" value="PAP2"/>
    <property type="match status" value="1"/>
</dbReference>
<evidence type="ECO:0000256" key="1">
    <source>
        <dbReference type="SAM" id="SignalP"/>
    </source>
</evidence>
<gene>
    <name evidence="3" type="ORF">D3P04_06690</name>
</gene>
<feature type="signal peptide" evidence="1">
    <location>
        <begin position="1"/>
        <end position="19"/>
    </location>
</feature>
<evidence type="ECO:0000259" key="2">
    <source>
        <dbReference type="Pfam" id="PF01569"/>
    </source>
</evidence>
<dbReference type="OrthoDB" id="7917061at2"/>
<keyword evidence="4" id="KW-1185">Reference proteome</keyword>
<dbReference type="InterPro" id="IPR000326">
    <property type="entry name" value="PAP2/HPO"/>
</dbReference>
<protein>
    <submittedName>
        <fullName evidence="3">Phosphatase PAP2 family protein</fullName>
    </submittedName>
</protein>
<dbReference type="AlphaFoldDB" id="A0A418SZR6"/>
<dbReference type="Proteomes" id="UP000284202">
    <property type="component" value="Unassembled WGS sequence"/>
</dbReference>